<evidence type="ECO:0000256" key="7">
    <source>
        <dbReference type="ARBA" id="ARBA00023137"/>
    </source>
</evidence>
<evidence type="ECO:0000259" key="9">
    <source>
        <dbReference type="Pfam" id="PF13614"/>
    </source>
</evidence>
<dbReference type="InterPro" id="IPR005702">
    <property type="entry name" value="Wzc-like_C"/>
</dbReference>
<dbReference type="SUPFAM" id="SSF52540">
    <property type="entry name" value="P-loop containing nucleoside triphosphate hydrolases"/>
    <property type="match status" value="1"/>
</dbReference>
<sequence length="227" mass="24116">MPRLNPKSTVTLHDDVSSPFSEAYRNLKINLDFAAVGLTVSIATIAVTSAAPGEGKTTTALQLAAAYARGGKNVLLVDGDIRKPSLHVLAGRGGRAGLTDYLADPNTVLFDVVHDSPLEGMSVMAAGTPVPNPSDLLASERLDSLLQELKRRYDVVVIDTPPVLGAIDAKIVAAKCDGVLFVVEGGKVKRDAAKKALDELNQVKARILGATLTKVHRKDAQKYPYYS</sequence>
<accession>A0A5R9FZ96</accession>
<evidence type="ECO:0000256" key="4">
    <source>
        <dbReference type="ARBA" id="ARBA00022741"/>
    </source>
</evidence>
<dbReference type="AlphaFoldDB" id="A0A5R9FZ96"/>
<dbReference type="PANTHER" id="PTHR32309">
    <property type="entry name" value="TYROSINE-PROTEIN KINASE"/>
    <property type="match status" value="1"/>
</dbReference>
<evidence type="ECO:0000313" key="10">
    <source>
        <dbReference type="EMBL" id="TLS49382.1"/>
    </source>
</evidence>
<evidence type="ECO:0000256" key="8">
    <source>
        <dbReference type="ARBA" id="ARBA00051245"/>
    </source>
</evidence>
<reference evidence="10 11" key="1">
    <citation type="submission" date="2019-05" db="EMBL/GenBank/DDBJ databases">
        <authorList>
            <person name="Narsing Rao M.P."/>
            <person name="Li W.J."/>
        </authorList>
    </citation>
    <scope>NUCLEOTIDE SEQUENCE [LARGE SCALE GENOMIC DNA]</scope>
    <source>
        <strain evidence="10 11">SYSU_K30003</strain>
    </source>
</reference>
<proteinExistence type="inferred from homology"/>
<dbReference type="Gene3D" id="3.40.50.300">
    <property type="entry name" value="P-loop containing nucleotide triphosphate hydrolases"/>
    <property type="match status" value="1"/>
</dbReference>
<dbReference type="NCBIfam" id="TIGR01007">
    <property type="entry name" value="eps_fam"/>
    <property type="match status" value="1"/>
</dbReference>
<dbReference type="PANTHER" id="PTHR32309:SF13">
    <property type="entry name" value="FERRIC ENTEROBACTIN TRANSPORT PROTEIN FEPE"/>
    <property type="match status" value="1"/>
</dbReference>
<evidence type="ECO:0000313" key="11">
    <source>
        <dbReference type="Proteomes" id="UP000309676"/>
    </source>
</evidence>
<evidence type="ECO:0000256" key="3">
    <source>
        <dbReference type="ARBA" id="ARBA00022679"/>
    </source>
</evidence>
<dbReference type="InterPro" id="IPR027417">
    <property type="entry name" value="P-loop_NTPase"/>
</dbReference>
<name>A0A5R9FZ96_9BACL</name>
<dbReference type="RefSeq" id="WP_138197099.1">
    <property type="nucleotide sequence ID" value="NZ_VCIW01000021.1"/>
</dbReference>
<keyword evidence="4" id="KW-0547">Nucleotide-binding</keyword>
<dbReference type="Proteomes" id="UP000309676">
    <property type="component" value="Unassembled WGS sequence"/>
</dbReference>
<keyword evidence="6" id="KW-0067">ATP-binding</keyword>
<dbReference type="InterPro" id="IPR025669">
    <property type="entry name" value="AAA_dom"/>
</dbReference>
<dbReference type="InterPro" id="IPR050445">
    <property type="entry name" value="Bact_polysacc_biosynth/exp"/>
</dbReference>
<comment type="similarity">
    <text evidence="1">Belongs to the CpsD/CapB family.</text>
</comment>
<evidence type="ECO:0000256" key="5">
    <source>
        <dbReference type="ARBA" id="ARBA00022777"/>
    </source>
</evidence>
<keyword evidence="3" id="KW-0808">Transferase</keyword>
<organism evidence="10 11">
    <name type="scientific">Paenibacillus antri</name>
    <dbReference type="NCBI Taxonomy" id="2582848"/>
    <lineage>
        <taxon>Bacteria</taxon>
        <taxon>Bacillati</taxon>
        <taxon>Bacillota</taxon>
        <taxon>Bacilli</taxon>
        <taxon>Bacillales</taxon>
        <taxon>Paenibacillaceae</taxon>
        <taxon>Paenibacillus</taxon>
    </lineage>
</organism>
<comment type="catalytic activity">
    <reaction evidence="8">
        <text>L-tyrosyl-[protein] + ATP = O-phospho-L-tyrosyl-[protein] + ADP + H(+)</text>
        <dbReference type="Rhea" id="RHEA:10596"/>
        <dbReference type="Rhea" id="RHEA-COMP:10136"/>
        <dbReference type="Rhea" id="RHEA-COMP:20101"/>
        <dbReference type="ChEBI" id="CHEBI:15378"/>
        <dbReference type="ChEBI" id="CHEBI:30616"/>
        <dbReference type="ChEBI" id="CHEBI:46858"/>
        <dbReference type="ChEBI" id="CHEBI:61978"/>
        <dbReference type="ChEBI" id="CHEBI:456216"/>
        <dbReference type="EC" id="2.7.10.2"/>
    </reaction>
</comment>
<dbReference type="GO" id="GO:0004715">
    <property type="term" value="F:non-membrane spanning protein tyrosine kinase activity"/>
    <property type="evidence" value="ECO:0007669"/>
    <property type="project" value="UniProtKB-EC"/>
</dbReference>
<protein>
    <recommendedName>
        <fullName evidence="2">non-specific protein-tyrosine kinase</fullName>
        <ecNumber evidence="2">2.7.10.2</ecNumber>
    </recommendedName>
</protein>
<comment type="caution">
    <text evidence="10">The sequence shown here is derived from an EMBL/GenBank/DDBJ whole genome shotgun (WGS) entry which is preliminary data.</text>
</comment>
<keyword evidence="7" id="KW-0829">Tyrosine-protein kinase</keyword>
<evidence type="ECO:0000256" key="2">
    <source>
        <dbReference type="ARBA" id="ARBA00011903"/>
    </source>
</evidence>
<evidence type="ECO:0000256" key="6">
    <source>
        <dbReference type="ARBA" id="ARBA00022840"/>
    </source>
</evidence>
<dbReference type="GO" id="GO:0005524">
    <property type="term" value="F:ATP binding"/>
    <property type="evidence" value="ECO:0007669"/>
    <property type="project" value="UniProtKB-KW"/>
</dbReference>
<keyword evidence="11" id="KW-1185">Reference proteome</keyword>
<dbReference type="EC" id="2.7.10.2" evidence="2"/>
<dbReference type="OrthoDB" id="9794577at2"/>
<evidence type="ECO:0000256" key="1">
    <source>
        <dbReference type="ARBA" id="ARBA00007316"/>
    </source>
</evidence>
<dbReference type="Pfam" id="PF13614">
    <property type="entry name" value="AAA_31"/>
    <property type="match status" value="1"/>
</dbReference>
<dbReference type="CDD" id="cd05387">
    <property type="entry name" value="BY-kinase"/>
    <property type="match status" value="1"/>
</dbReference>
<gene>
    <name evidence="10" type="ORF">FE782_25015</name>
</gene>
<dbReference type="GO" id="GO:0005886">
    <property type="term" value="C:plasma membrane"/>
    <property type="evidence" value="ECO:0007669"/>
    <property type="project" value="TreeGrafter"/>
</dbReference>
<keyword evidence="5 10" id="KW-0418">Kinase</keyword>
<feature type="domain" description="AAA" evidence="9">
    <location>
        <begin position="44"/>
        <end position="205"/>
    </location>
</feature>
<dbReference type="EMBL" id="VCIW01000021">
    <property type="protein sequence ID" value="TLS49382.1"/>
    <property type="molecule type" value="Genomic_DNA"/>
</dbReference>